<name>A0A9N9IYW9_FUNMO</name>
<sequence>MLHIIEVQVYQLTPLFTSRERMKQFLAKNRINDDVNMSQEV</sequence>
<evidence type="ECO:0000313" key="1">
    <source>
        <dbReference type="EMBL" id="CAG8752204.1"/>
    </source>
</evidence>
<dbReference type="Proteomes" id="UP000789375">
    <property type="component" value="Unassembled WGS sequence"/>
</dbReference>
<evidence type="ECO:0000313" key="2">
    <source>
        <dbReference type="Proteomes" id="UP000789375"/>
    </source>
</evidence>
<gene>
    <name evidence="1" type="ORF">FMOSSE_LOCUS16711</name>
</gene>
<keyword evidence="2" id="KW-1185">Reference proteome</keyword>
<proteinExistence type="predicted"/>
<accession>A0A9N9IYW9</accession>
<dbReference type="AlphaFoldDB" id="A0A9N9IYW9"/>
<protein>
    <submittedName>
        <fullName evidence="1">9284_t:CDS:1</fullName>
    </submittedName>
</protein>
<feature type="non-terminal residue" evidence="1">
    <location>
        <position position="1"/>
    </location>
</feature>
<feature type="non-terminal residue" evidence="1">
    <location>
        <position position="41"/>
    </location>
</feature>
<dbReference type="EMBL" id="CAJVPP010025680">
    <property type="protein sequence ID" value="CAG8752204.1"/>
    <property type="molecule type" value="Genomic_DNA"/>
</dbReference>
<comment type="caution">
    <text evidence="1">The sequence shown here is derived from an EMBL/GenBank/DDBJ whole genome shotgun (WGS) entry which is preliminary data.</text>
</comment>
<organism evidence="1 2">
    <name type="scientific">Funneliformis mosseae</name>
    <name type="common">Endomycorrhizal fungus</name>
    <name type="synonym">Glomus mosseae</name>
    <dbReference type="NCBI Taxonomy" id="27381"/>
    <lineage>
        <taxon>Eukaryota</taxon>
        <taxon>Fungi</taxon>
        <taxon>Fungi incertae sedis</taxon>
        <taxon>Mucoromycota</taxon>
        <taxon>Glomeromycotina</taxon>
        <taxon>Glomeromycetes</taxon>
        <taxon>Glomerales</taxon>
        <taxon>Glomeraceae</taxon>
        <taxon>Funneliformis</taxon>
    </lineage>
</organism>
<reference evidence="1" key="1">
    <citation type="submission" date="2021-06" db="EMBL/GenBank/DDBJ databases">
        <authorList>
            <person name="Kallberg Y."/>
            <person name="Tangrot J."/>
            <person name="Rosling A."/>
        </authorList>
    </citation>
    <scope>NUCLEOTIDE SEQUENCE</scope>
    <source>
        <strain evidence="1">87-6 pot B 2015</strain>
    </source>
</reference>